<feature type="domain" description="NADP-dependent oxidoreductase" evidence="1">
    <location>
        <begin position="4"/>
        <end position="275"/>
    </location>
</feature>
<dbReference type="InterPro" id="IPR023210">
    <property type="entry name" value="NADP_OxRdtase_dom"/>
</dbReference>
<protein>
    <recommendedName>
        <fullName evidence="1">NADP-dependent oxidoreductase domain-containing protein</fullName>
    </recommendedName>
</protein>
<dbReference type="InterPro" id="IPR053135">
    <property type="entry name" value="AKR2_Oxidoreductase"/>
</dbReference>
<reference evidence="2 3" key="1">
    <citation type="submission" date="2020-02" db="EMBL/GenBank/DDBJ databases">
        <title>Balneolaceae bacterium YR4-1, complete genome.</title>
        <authorList>
            <person name="Li Y."/>
            <person name="Wu S."/>
        </authorList>
    </citation>
    <scope>NUCLEOTIDE SEQUENCE [LARGE SCALE GENOMIC DNA]</scope>
    <source>
        <strain evidence="2 3">YR4-1</strain>
    </source>
</reference>
<dbReference type="AlphaFoldDB" id="A0A6M1T200"/>
<comment type="caution">
    <text evidence="2">The sequence shown here is derived from an EMBL/GenBank/DDBJ whole genome shotgun (WGS) entry which is preliminary data.</text>
</comment>
<dbReference type="PANTHER" id="PTHR43312">
    <property type="entry name" value="D-THREO-ALDOSE 1-DEHYDROGENASE"/>
    <property type="match status" value="1"/>
</dbReference>
<accession>A0A6M1T200</accession>
<evidence type="ECO:0000313" key="3">
    <source>
        <dbReference type="Proteomes" id="UP000473278"/>
    </source>
</evidence>
<dbReference type="Proteomes" id="UP000473278">
    <property type="component" value="Unassembled WGS sequence"/>
</dbReference>
<name>A0A6M1T200_9BACT</name>
<organism evidence="2 3">
    <name type="scientific">Halalkalibaculum roseum</name>
    <dbReference type="NCBI Taxonomy" id="2709311"/>
    <lineage>
        <taxon>Bacteria</taxon>
        <taxon>Pseudomonadati</taxon>
        <taxon>Balneolota</taxon>
        <taxon>Balneolia</taxon>
        <taxon>Balneolales</taxon>
        <taxon>Balneolaceae</taxon>
        <taxon>Halalkalibaculum</taxon>
    </lineage>
</organism>
<keyword evidence="3" id="KW-1185">Reference proteome</keyword>
<dbReference type="PANTHER" id="PTHR43312:SF1">
    <property type="entry name" value="NADP-DEPENDENT OXIDOREDUCTASE DOMAIN-CONTAINING PROTEIN"/>
    <property type="match status" value="1"/>
</dbReference>
<evidence type="ECO:0000313" key="2">
    <source>
        <dbReference type="EMBL" id="NGP78146.1"/>
    </source>
</evidence>
<dbReference type="RefSeq" id="WP_165143880.1">
    <property type="nucleotide sequence ID" value="NZ_JAALLT010000007.1"/>
</dbReference>
<dbReference type="CDD" id="cd19097">
    <property type="entry name" value="AKR_unchar"/>
    <property type="match status" value="1"/>
</dbReference>
<dbReference type="InterPro" id="IPR036812">
    <property type="entry name" value="NAD(P)_OxRdtase_dom_sf"/>
</dbReference>
<proteinExistence type="predicted"/>
<dbReference type="EMBL" id="JAALLT010000007">
    <property type="protein sequence ID" value="NGP78146.1"/>
    <property type="molecule type" value="Genomic_DNA"/>
</dbReference>
<sequence>MNDRLILGTVQMGLPYGINNPSGRISKQESFKILETAYRNGIQTLDTAEVYGCAHNVIGDFHQEHPKQRFNVITKIPKEIAINKVRTRLLTYIEELNIDKHEAVMFHSFDSYTTDPQLKEELAKQKENGVFKNLGVSLYTNEELEQVMDDDIIDLVQLPFNLFDNTSIKGELIRSAKGKGKIIHTRSAFLQGLFFKNLREDHPVVKRLLEPLRKIQSLSEELGISIATLALQYCLRQPFIDRVIIGVDSQNQLESNLNLCDKELPQSVINEIDTIHIENKNLLNPSLWP</sequence>
<dbReference type="Gene3D" id="3.20.20.100">
    <property type="entry name" value="NADP-dependent oxidoreductase domain"/>
    <property type="match status" value="1"/>
</dbReference>
<evidence type="ECO:0000259" key="1">
    <source>
        <dbReference type="Pfam" id="PF00248"/>
    </source>
</evidence>
<gene>
    <name evidence="2" type="ORF">G3570_15995</name>
</gene>
<dbReference type="Pfam" id="PF00248">
    <property type="entry name" value="Aldo_ket_red"/>
    <property type="match status" value="1"/>
</dbReference>
<dbReference type="SUPFAM" id="SSF51430">
    <property type="entry name" value="NAD(P)-linked oxidoreductase"/>
    <property type="match status" value="1"/>
</dbReference>